<dbReference type="STRING" id="658167.SAMN04488135_101629"/>
<dbReference type="RefSeq" id="WP_084135682.1">
    <property type="nucleotide sequence ID" value="NZ_FQXE01000001.1"/>
</dbReference>
<feature type="signal peptide" evidence="1">
    <location>
        <begin position="1"/>
        <end position="27"/>
    </location>
</feature>
<evidence type="ECO:0000313" key="2">
    <source>
        <dbReference type="EMBL" id="SHG93594.1"/>
    </source>
</evidence>
<evidence type="ECO:0000256" key="1">
    <source>
        <dbReference type="SAM" id="SignalP"/>
    </source>
</evidence>
<dbReference type="InterPro" id="IPR027024">
    <property type="entry name" value="UCP027386_ABC_sbc_TM0202"/>
</dbReference>
<keyword evidence="1" id="KW-0732">Signal</keyword>
<dbReference type="PANTHER" id="PTHR30024">
    <property type="entry name" value="ALIPHATIC SULFONATES-BINDING PROTEIN-RELATED"/>
    <property type="match status" value="1"/>
</dbReference>
<keyword evidence="3" id="KW-1185">Reference proteome</keyword>
<name>A0A1M5NVJ5_9BURK</name>
<dbReference type="SUPFAM" id="SSF53850">
    <property type="entry name" value="Periplasmic binding protein-like II"/>
    <property type="match status" value="1"/>
</dbReference>
<dbReference type="AlphaFoldDB" id="A0A1M5NVJ5"/>
<feature type="chain" id="PRO_5012183608" evidence="1">
    <location>
        <begin position="28"/>
        <end position="353"/>
    </location>
</feature>
<dbReference type="EMBL" id="FQXE01000001">
    <property type="protein sequence ID" value="SHG93594.1"/>
    <property type="molecule type" value="Genomic_DNA"/>
</dbReference>
<organism evidence="2 3">
    <name type="scientific">Pollutimonas bauzanensis</name>
    <dbReference type="NCBI Taxonomy" id="658167"/>
    <lineage>
        <taxon>Bacteria</taxon>
        <taxon>Pseudomonadati</taxon>
        <taxon>Pseudomonadota</taxon>
        <taxon>Betaproteobacteria</taxon>
        <taxon>Burkholderiales</taxon>
        <taxon>Alcaligenaceae</taxon>
        <taxon>Pollutimonas</taxon>
    </lineage>
</organism>
<accession>A0A1M5NVJ5</accession>
<proteinExistence type="predicted"/>
<dbReference type="Proteomes" id="UP000184226">
    <property type="component" value="Unassembled WGS sequence"/>
</dbReference>
<dbReference type="PANTHER" id="PTHR30024:SF46">
    <property type="entry name" value="ABC TRANSPORTER, SUBSTRATE-BINDING LIPOPROTEIN"/>
    <property type="match status" value="1"/>
</dbReference>
<dbReference type="Gene3D" id="3.40.190.10">
    <property type="entry name" value="Periplasmic binding protein-like II"/>
    <property type="match status" value="2"/>
</dbReference>
<dbReference type="PIRSF" id="PIRSF027386">
    <property type="entry name" value="UCP027386_ABC_sbc_TM0202"/>
    <property type="match status" value="1"/>
</dbReference>
<gene>
    <name evidence="2" type="ORF">SAMN04488135_101629</name>
</gene>
<evidence type="ECO:0000313" key="3">
    <source>
        <dbReference type="Proteomes" id="UP000184226"/>
    </source>
</evidence>
<reference evidence="2 3" key="1">
    <citation type="submission" date="2016-11" db="EMBL/GenBank/DDBJ databases">
        <authorList>
            <person name="Jaros S."/>
            <person name="Januszkiewicz K."/>
            <person name="Wedrychowicz H."/>
        </authorList>
    </citation>
    <scope>NUCLEOTIDE SEQUENCE [LARGE SCALE GENOMIC DNA]</scope>
    <source>
        <strain evidence="2 3">CGMCC 1.10190</strain>
    </source>
</reference>
<protein>
    <submittedName>
        <fullName evidence="2">NitT/TauT family transport system substrate-binding protein</fullName>
    </submittedName>
</protein>
<sequence length="353" mass="37827">MTATGKFRKRRALLGALPALWASPWAAARAAASGAGADAGPAPRRARLVLAGPPASVSYPLVHIVQSGALNGVADKVEFIAWSNPDQLRALAMEGQADFIAAPTNVAANLYNRGVPLALLNVSVWGMLWMVSRRPDYRSLADFKGQEIAIPFRADMPDILFSFLAERQGLDPRKDFRLRYTASPMDALQLLVMRQVDHALLAEPAVSMALRKTQSFPVSLVAPQLYRSVGLQDEWGRLLRRDARIPQAGMAAVGAVRLDAGLLANFEAAYAASALWCAANPQACGKMVAARIDMLEAEAVADSLLAVPQHYATAAQARPELEYFFQLLLEREPATLGGKLPGAAFYGGAPAPA</sequence>